<keyword evidence="1" id="KW-0812">Transmembrane</keyword>
<evidence type="ECO:0000313" key="2">
    <source>
        <dbReference type="EMBL" id="QHT23745.1"/>
    </source>
</evidence>
<evidence type="ECO:0000256" key="1">
    <source>
        <dbReference type="SAM" id="Phobius"/>
    </source>
</evidence>
<accession>A0A6C0E8J7</accession>
<reference evidence="2" key="1">
    <citation type="journal article" date="2020" name="Nature">
        <title>Giant virus diversity and host interactions through global metagenomics.</title>
        <authorList>
            <person name="Schulz F."/>
            <person name="Roux S."/>
            <person name="Paez-Espino D."/>
            <person name="Jungbluth S."/>
            <person name="Walsh D.A."/>
            <person name="Denef V.J."/>
            <person name="McMahon K.D."/>
            <person name="Konstantinidis K.T."/>
            <person name="Eloe-Fadrosh E.A."/>
            <person name="Kyrpides N.C."/>
            <person name="Woyke T."/>
        </authorList>
    </citation>
    <scope>NUCLEOTIDE SEQUENCE</scope>
    <source>
        <strain evidence="2">GVMAG-M-3300023179-132</strain>
    </source>
</reference>
<name>A0A6C0E8J7_9ZZZZ</name>
<protein>
    <recommendedName>
        <fullName evidence="3">Alpha-carbonic anhydrase domain-containing protein</fullName>
    </recommendedName>
</protein>
<keyword evidence="1" id="KW-1133">Transmembrane helix</keyword>
<dbReference type="EMBL" id="MN739735">
    <property type="protein sequence ID" value="QHT23745.1"/>
    <property type="molecule type" value="Genomic_DNA"/>
</dbReference>
<proteinExistence type="predicted"/>
<dbReference type="Gene3D" id="3.10.200.10">
    <property type="entry name" value="Alpha carbonic anhydrase"/>
    <property type="match status" value="1"/>
</dbReference>
<organism evidence="2">
    <name type="scientific">viral metagenome</name>
    <dbReference type="NCBI Taxonomy" id="1070528"/>
    <lineage>
        <taxon>unclassified sequences</taxon>
        <taxon>metagenomes</taxon>
        <taxon>organismal metagenomes</taxon>
    </lineage>
</organism>
<dbReference type="AlphaFoldDB" id="A0A6C0E8J7"/>
<sequence>MNTGNQNTMNITQRSVYGKCNLKCSFSSKYEISNSSATNNDIYVSVSYDKQSMPPVVFNYQKYNVSTIKIYSPSLHSYDGTKVQGEIIIEHQPVTSGSVLNVCIPIVQSSDNSKAGQIVSQIIEKVSANAPSKGNTTKLNLDSFTLQNIIPNKPYFNYTNQAGVNHILFSKLDAIPVSQTLLTSLSKIIKPFQLTIPETKLFFNSDGPNTKNDLAKEGIYISCNPTGDSEETTNITNNKIYSFDVSTLFNNQNMINFVSFLIIPTLILAILMVFQILKKYSFNDIAPPVNVISNNVSNAFRAK</sequence>
<feature type="transmembrane region" description="Helical" evidence="1">
    <location>
        <begin position="254"/>
        <end position="274"/>
    </location>
</feature>
<keyword evidence="1" id="KW-0472">Membrane</keyword>
<dbReference type="InterPro" id="IPR036398">
    <property type="entry name" value="CA_dom_sf"/>
</dbReference>
<evidence type="ECO:0008006" key="3">
    <source>
        <dbReference type="Google" id="ProtNLM"/>
    </source>
</evidence>